<organism evidence="1 2">
    <name type="scientific">Dibothriocephalus latus</name>
    <name type="common">Fish tapeworm</name>
    <name type="synonym">Diphyllobothrium latum</name>
    <dbReference type="NCBI Taxonomy" id="60516"/>
    <lineage>
        <taxon>Eukaryota</taxon>
        <taxon>Metazoa</taxon>
        <taxon>Spiralia</taxon>
        <taxon>Lophotrochozoa</taxon>
        <taxon>Platyhelminthes</taxon>
        <taxon>Cestoda</taxon>
        <taxon>Eucestoda</taxon>
        <taxon>Diphyllobothriidea</taxon>
        <taxon>Diphyllobothriidae</taxon>
        <taxon>Dibothriocephalus</taxon>
    </lineage>
</organism>
<dbReference type="OrthoDB" id="10029313at2759"/>
<dbReference type="AlphaFoldDB" id="A0A3P7LLW9"/>
<evidence type="ECO:0000313" key="2">
    <source>
        <dbReference type="Proteomes" id="UP000281553"/>
    </source>
</evidence>
<dbReference type="EMBL" id="UYRU01068483">
    <property type="protein sequence ID" value="VDN17754.1"/>
    <property type="molecule type" value="Genomic_DNA"/>
</dbReference>
<evidence type="ECO:0000313" key="1">
    <source>
        <dbReference type="EMBL" id="VDN17754.1"/>
    </source>
</evidence>
<proteinExistence type="predicted"/>
<keyword evidence="2" id="KW-1185">Reference proteome</keyword>
<reference evidence="1 2" key="1">
    <citation type="submission" date="2018-11" db="EMBL/GenBank/DDBJ databases">
        <authorList>
            <consortium name="Pathogen Informatics"/>
        </authorList>
    </citation>
    <scope>NUCLEOTIDE SEQUENCE [LARGE SCALE GENOMIC DNA]</scope>
</reference>
<name>A0A3P7LLW9_DIBLA</name>
<accession>A0A3P7LLW9</accession>
<dbReference type="Proteomes" id="UP000281553">
    <property type="component" value="Unassembled WGS sequence"/>
</dbReference>
<protein>
    <submittedName>
        <fullName evidence="1">Uncharacterized protein</fullName>
    </submittedName>
</protein>
<gene>
    <name evidence="1" type="ORF">DILT_LOCUS13009</name>
</gene>
<sequence length="147" mass="16327">MSSKKLTDEQIQVLRHEASFTTADIRPANVVAAVESILDHTEAIDETKNLIRPQVSSLLMAHRLRDALSKVKLKEPRADSDLVIVTADMGRSTVVLDRTYYIHKALTLLEHRQSSVPCKSNFMKTLTCEIKTTLLAVENSGAISPID</sequence>